<evidence type="ECO:0000313" key="3">
    <source>
        <dbReference type="WBParaSite" id="nRc.2.0.1.t14893-RA"/>
    </source>
</evidence>
<evidence type="ECO:0000313" key="2">
    <source>
        <dbReference type="Proteomes" id="UP000887565"/>
    </source>
</evidence>
<protein>
    <submittedName>
        <fullName evidence="3">Uncharacterized protein</fullName>
    </submittedName>
</protein>
<name>A0A915IN76_ROMCU</name>
<reference evidence="3" key="1">
    <citation type="submission" date="2022-11" db="UniProtKB">
        <authorList>
            <consortium name="WormBaseParasite"/>
        </authorList>
    </citation>
    <scope>IDENTIFICATION</scope>
</reference>
<dbReference type="AlphaFoldDB" id="A0A915IN76"/>
<feature type="compositionally biased region" description="Basic and acidic residues" evidence="1">
    <location>
        <begin position="67"/>
        <end position="93"/>
    </location>
</feature>
<proteinExistence type="predicted"/>
<evidence type="ECO:0000256" key="1">
    <source>
        <dbReference type="SAM" id="MobiDB-lite"/>
    </source>
</evidence>
<dbReference type="Proteomes" id="UP000887565">
    <property type="component" value="Unplaced"/>
</dbReference>
<dbReference type="WBParaSite" id="nRc.2.0.1.t14893-RA">
    <property type="protein sequence ID" value="nRc.2.0.1.t14893-RA"/>
    <property type="gene ID" value="nRc.2.0.1.g14893"/>
</dbReference>
<accession>A0A915IN76</accession>
<feature type="region of interest" description="Disordered" evidence="1">
    <location>
        <begin position="66"/>
        <end position="93"/>
    </location>
</feature>
<keyword evidence="2" id="KW-1185">Reference proteome</keyword>
<sequence length="243" mass="28047">MYGQRVILMQIGISRTSFCVSHNHKHPSHRRAHAHVRFKMMKTKRTFQFSKRLSTGQIEGVVQLSEVRAEDNSDSSHNRSLSKTDEDNDDFDKHSYPRPLSSVECLSNTFNCPVGYSCHYGQCWPVDSGRACVIDGECSQRFYKCIYGRCQAFQDDGRTECTSTQQCPKYHMCRLGQCWPSTIKDYTCTCDYSCPNSHIYRPCSRNSDCPSDHICNNKTCYPREQNLCRCSYNGQCNDSHLYE</sequence>
<organism evidence="2 3">
    <name type="scientific">Romanomermis culicivorax</name>
    <name type="common">Nematode worm</name>
    <dbReference type="NCBI Taxonomy" id="13658"/>
    <lineage>
        <taxon>Eukaryota</taxon>
        <taxon>Metazoa</taxon>
        <taxon>Ecdysozoa</taxon>
        <taxon>Nematoda</taxon>
        <taxon>Enoplea</taxon>
        <taxon>Dorylaimia</taxon>
        <taxon>Mermithida</taxon>
        <taxon>Mermithoidea</taxon>
        <taxon>Mermithidae</taxon>
        <taxon>Romanomermis</taxon>
    </lineage>
</organism>